<gene>
    <name evidence="1" type="ORF">CC86DRAFT_289460</name>
</gene>
<reference evidence="1" key="1">
    <citation type="journal article" date="2020" name="Stud. Mycol.">
        <title>101 Dothideomycetes genomes: a test case for predicting lifestyles and emergence of pathogens.</title>
        <authorList>
            <person name="Haridas S."/>
            <person name="Albert R."/>
            <person name="Binder M."/>
            <person name="Bloem J."/>
            <person name="Labutti K."/>
            <person name="Salamov A."/>
            <person name="Andreopoulos B."/>
            <person name="Baker S."/>
            <person name="Barry K."/>
            <person name="Bills G."/>
            <person name="Bluhm B."/>
            <person name="Cannon C."/>
            <person name="Castanera R."/>
            <person name="Culley D."/>
            <person name="Daum C."/>
            <person name="Ezra D."/>
            <person name="Gonzalez J."/>
            <person name="Henrissat B."/>
            <person name="Kuo A."/>
            <person name="Liang C."/>
            <person name="Lipzen A."/>
            <person name="Lutzoni F."/>
            <person name="Magnuson J."/>
            <person name="Mondo S."/>
            <person name="Nolan M."/>
            <person name="Ohm R."/>
            <person name="Pangilinan J."/>
            <person name="Park H.-J."/>
            <person name="Ramirez L."/>
            <person name="Alfaro M."/>
            <person name="Sun H."/>
            <person name="Tritt A."/>
            <person name="Yoshinaga Y."/>
            <person name="Zwiers L.-H."/>
            <person name="Turgeon B."/>
            <person name="Goodwin S."/>
            <person name="Spatafora J."/>
            <person name="Crous P."/>
            <person name="Grigoriev I."/>
        </authorList>
    </citation>
    <scope>NUCLEOTIDE SEQUENCE</scope>
    <source>
        <strain evidence="1">CBS 113818</strain>
    </source>
</reference>
<dbReference type="EMBL" id="MU006223">
    <property type="protein sequence ID" value="KAF2828294.1"/>
    <property type="molecule type" value="Genomic_DNA"/>
</dbReference>
<dbReference type="Proteomes" id="UP000799424">
    <property type="component" value="Unassembled WGS sequence"/>
</dbReference>
<dbReference type="AlphaFoldDB" id="A0A6A7A659"/>
<organism evidence="1 2">
    <name type="scientific">Ophiobolus disseminans</name>
    <dbReference type="NCBI Taxonomy" id="1469910"/>
    <lineage>
        <taxon>Eukaryota</taxon>
        <taxon>Fungi</taxon>
        <taxon>Dikarya</taxon>
        <taxon>Ascomycota</taxon>
        <taxon>Pezizomycotina</taxon>
        <taxon>Dothideomycetes</taxon>
        <taxon>Pleosporomycetidae</taxon>
        <taxon>Pleosporales</taxon>
        <taxon>Pleosporineae</taxon>
        <taxon>Phaeosphaeriaceae</taxon>
        <taxon>Ophiobolus</taxon>
    </lineage>
</organism>
<proteinExistence type="predicted"/>
<evidence type="ECO:0000313" key="2">
    <source>
        <dbReference type="Proteomes" id="UP000799424"/>
    </source>
</evidence>
<protein>
    <submittedName>
        <fullName evidence="1">Uncharacterized protein</fullName>
    </submittedName>
</protein>
<keyword evidence="2" id="KW-1185">Reference proteome</keyword>
<evidence type="ECO:0000313" key="1">
    <source>
        <dbReference type="EMBL" id="KAF2828294.1"/>
    </source>
</evidence>
<dbReference type="OrthoDB" id="5425274at2759"/>
<sequence length="156" mass="17913">MTLSDFRGTPSPMNRMLRLRALAWAQAKRRNTPGVVAWDRDRLLIDQQSFSLADLQSMVKGLCETVRVQLPRDVLLLDLDNADNVRPGTTALPELCMDKLVDQPAELAAGWSFLKHPQNQLERWQDWLLDRVIEEAPLRQRFIRGLDRSEAPARVL</sequence>
<name>A0A6A7A659_9PLEO</name>
<accession>A0A6A7A659</accession>